<organism evidence="2 3">
    <name type="scientific">Pterulicium gracile</name>
    <dbReference type="NCBI Taxonomy" id="1884261"/>
    <lineage>
        <taxon>Eukaryota</taxon>
        <taxon>Fungi</taxon>
        <taxon>Dikarya</taxon>
        <taxon>Basidiomycota</taxon>
        <taxon>Agaricomycotina</taxon>
        <taxon>Agaricomycetes</taxon>
        <taxon>Agaricomycetidae</taxon>
        <taxon>Agaricales</taxon>
        <taxon>Pleurotineae</taxon>
        <taxon>Pterulaceae</taxon>
        <taxon>Pterulicium</taxon>
    </lineage>
</organism>
<feature type="compositionally biased region" description="Pro residues" evidence="1">
    <location>
        <begin position="377"/>
        <end position="389"/>
    </location>
</feature>
<evidence type="ECO:0000313" key="2">
    <source>
        <dbReference type="EMBL" id="TFL05405.1"/>
    </source>
</evidence>
<evidence type="ECO:0008006" key="4">
    <source>
        <dbReference type="Google" id="ProtNLM"/>
    </source>
</evidence>
<keyword evidence="3" id="KW-1185">Reference proteome</keyword>
<name>A0A5C3QTQ8_9AGAR</name>
<sequence>MQDLVSLFSTTSSVTANLALPYSPASYSFFCPEDEQSRLCSPPRMTSPLPTGTFTQSYRHATVSLYNQPQGVTQPVYGSKAIIKGDVVLHGTESITSVSLQIEGTLQLFTGISGRTSKIVDESYTLWSSAEAAPGTLCPTKLPFSTVFPSLFSPDNDLRQLPLPPTIDLPADLSRISVKSDYRLMITVTQRILFITQTKYVPIPITYYPRERPLRSMFSSKSPYLLGAIKLNPDEWTQHSSTVEPRAKSLMGKVKCHFFVPSAERYRISDSIPFHVQLAGPLRSLSQMHFPFKDTDRASETSLPPRYTNSLSSITQMKLPPNPTRPYIFRTEKECTMRVYLLRHVITCVSSRKGIRSVILGEGVLRESNQESAPNYKSPPPGLGPPTDSPPKCVYGDLGDDILVDWEGEVKVYDKSTAASFDSSCVSFTDYLVLHVNPIRNTGGLLEMLLKHPIKLVADPWVEDHFVYANGTLQGTRNGNFT</sequence>
<gene>
    <name evidence="2" type="ORF">BDV98DRAFT_561967</name>
</gene>
<dbReference type="Proteomes" id="UP000305067">
    <property type="component" value="Unassembled WGS sequence"/>
</dbReference>
<evidence type="ECO:0000256" key="1">
    <source>
        <dbReference type="SAM" id="MobiDB-lite"/>
    </source>
</evidence>
<proteinExistence type="predicted"/>
<dbReference type="AlphaFoldDB" id="A0A5C3QTQ8"/>
<dbReference type="OrthoDB" id="3252135at2759"/>
<evidence type="ECO:0000313" key="3">
    <source>
        <dbReference type="Proteomes" id="UP000305067"/>
    </source>
</evidence>
<feature type="region of interest" description="Disordered" evidence="1">
    <location>
        <begin position="369"/>
        <end position="389"/>
    </location>
</feature>
<reference evidence="2 3" key="1">
    <citation type="journal article" date="2019" name="Nat. Ecol. Evol.">
        <title>Megaphylogeny resolves global patterns of mushroom evolution.</title>
        <authorList>
            <person name="Varga T."/>
            <person name="Krizsan K."/>
            <person name="Foldi C."/>
            <person name="Dima B."/>
            <person name="Sanchez-Garcia M."/>
            <person name="Sanchez-Ramirez S."/>
            <person name="Szollosi G.J."/>
            <person name="Szarkandi J.G."/>
            <person name="Papp V."/>
            <person name="Albert L."/>
            <person name="Andreopoulos W."/>
            <person name="Angelini C."/>
            <person name="Antonin V."/>
            <person name="Barry K.W."/>
            <person name="Bougher N.L."/>
            <person name="Buchanan P."/>
            <person name="Buyck B."/>
            <person name="Bense V."/>
            <person name="Catcheside P."/>
            <person name="Chovatia M."/>
            <person name="Cooper J."/>
            <person name="Damon W."/>
            <person name="Desjardin D."/>
            <person name="Finy P."/>
            <person name="Geml J."/>
            <person name="Haridas S."/>
            <person name="Hughes K."/>
            <person name="Justo A."/>
            <person name="Karasinski D."/>
            <person name="Kautmanova I."/>
            <person name="Kiss B."/>
            <person name="Kocsube S."/>
            <person name="Kotiranta H."/>
            <person name="LaButti K.M."/>
            <person name="Lechner B.E."/>
            <person name="Liimatainen K."/>
            <person name="Lipzen A."/>
            <person name="Lukacs Z."/>
            <person name="Mihaltcheva S."/>
            <person name="Morgado L.N."/>
            <person name="Niskanen T."/>
            <person name="Noordeloos M.E."/>
            <person name="Ohm R.A."/>
            <person name="Ortiz-Santana B."/>
            <person name="Ovrebo C."/>
            <person name="Racz N."/>
            <person name="Riley R."/>
            <person name="Savchenko A."/>
            <person name="Shiryaev A."/>
            <person name="Soop K."/>
            <person name="Spirin V."/>
            <person name="Szebenyi C."/>
            <person name="Tomsovsky M."/>
            <person name="Tulloss R.E."/>
            <person name="Uehling J."/>
            <person name="Grigoriev I.V."/>
            <person name="Vagvolgyi C."/>
            <person name="Papp T."/>
            <person name="Martin F.M."/>
            <person name="Miettinen O."/>
            <person name="Hibbett D.S."/>
            <person name="Nagy L.G."/>
        </authorList>
    </citation>
    <scope>NUCLEOTIDE SEQUENCE [LARGE SCALE GENOMIC DNA]</scope>
    <source>
        <strain evidence="2 3">CBS 309.79</strain>
    </source>
</reference>
<dbReference type="EMBL" id="ML178817">
    <property type="protein sequence ID" value="TFL05405.1"/>
    <property type="molecule type" value="Genomic_DNA"/>
</dbReference>
<protein>
    <recommendedName>
        <fullName evidence="4">Arrestin-like N-terminal domain-containing protein</fullName>
    </recommendedName>
</protein>
<accession>A0A5C3QTQ8</accession>